<sequence>MTMLVTWLIEIYLNQLGELKEQQVKPSQRYRDVQQEFQVFLKQTRVKVCN</sequence>
<gene>
    <name evidence="1" type="ORF">DPMN_012493</name>
</gene>
<evidence type="ECO:0000313" key="1">
    <source>
        <dbReference type="EMBL" id="KAH3888458.1"/>
    </source>
</evidence>
<accession>A0A9D4N5X2</accession>
<reference evidence="1" key="2">
    <citation type="submission" date="2020-11" db="EMBL/GenBank/DDBJ databases">
        <authorList>
            <person name="McCartney M.A."/>
            <person name="Auch B."/>
            <person name="Kono T."/>
            <person name="Mallez S."/>
            <person name="Becker A."/>
            <person name="Gohl D.M."/>
            <person name="Silverstein K.A.T."/>
            <person name="Koren S."/>
            <person name="Bechman K.B."/>
            <person name="Herman A."/>
            <person name="Abrahante J.E."/>
            <person name="Garbe J."/>
        </authorList>
    </citation>
    <scope>NUCLEOTIDE SEQUENCE</scope>
    <source>
        <strain evidence="1">Duluth1</strain>
        <tissue evidence="1">Whole animal</tissue>
    </source>
</reference>
<comment type="caution">
    <text evidence="1">The sequence shown here is derived from an EMBL/GenBank/DDBJ whole genome shotgun (WGS) entry which is preliminary data.</text>
</comment>
<dbReference type="EMBL" id="JAIWYP010000001">
    <property type="protein sequence ID" value="KAH3888458.1"/>
    <property type="molecule type" value="Genomic_DNA"/>
</dbReference>
<organism evidence="1 2">
    <name type="scientific">Dreissena polymorpha</name>
    <name type="common">Zebra mussel</name>
    <name type="synonym">Mytilus polymorpha</name>
    <dbReference type="NCBI Taxonomy" id="45954"/>
    <lineage>
        <taxon>Eukaryota</taxon>
        <taxon>Metazoa</taxon>
        <taxon>Spiralia</taxon>
        <taxon>Lophotrochozoa</taxon>
        <taxon>Mollusca</taxon>
        <taxon>Bivalvia</taxon>
        <taxon>Autobranchia</taxon>
        <taxon>Heteroconchia</taxon>
        <taxon>Euheterodonta</taxon>
        <taxon>Imparidentia</taxon>
        <taxon>Neoheterodontei</taxon>
        <taxon>Myida</taxon>
        <taxon>Dreissenoidea</taxon>
        <taxon>Dreissenidae</taxon>
        <taxon>Dreissena</taxon>
    </lineage>
</organism>
<dbReference type="Proteomes" id="UP000828390">
    <property type="component" value="Unassembled WGS sequence"/>
</dbReference>
<keyword evidence="2" id="KW-1185">Reference proteome</keyword>
<reference evidence="1" key="1">
    <citation type="journal article" date="2019" name="bioRxiv">
        <title>The Genome of the Zebra Mussel, Dreissena polymorpha: A Resource for Invasive Species Research.</title>
        <authorList>
            <person name="McCartney M.A."/>
            <person name="Auch B."/>
            <person name="Kono T."/>
            <person name="Mallez S."/>
            <person name="Zhang Y."/>
            <person name="Obille A."/>
            <person name="Becker A."/>
            <person name="Abrahante J.E."/>
            <person name="Garbe J."/>
            <person name="Badalamenti J.P."/>
            <person name="Herman A."/>
            <person name="Mangelson H."/>
            <person name="Liachko I."/>
            <person name="Sullivan S."/>
            <person name="Sone E.D."/>
            <person name="Koren S."/>
            <person name="Silverstein K.A.T."/>
            <person name="Beckman K.B."/>
            <person name="Gohl D.M."/>
        </authorList>
    </citation>
    <scope>NUCLEOTIDE SEQUENCE</scope>
    <source>
        <strain evidence="1">Duluth1</strain>
        <tissue evidence="1">Whole animal</tissue>
    </source>
</reference>
<proteinExistence type="predicted"/>
<name>A0A9D4N5X2_DREPO</name>
<evidence type="ECO:0000313" key="2">
    <source>
        <dbReference type="Proteomes" id="UP000828390"/>
    </source>
</evidence>
<protein>
    <submittedName>
        <fullName evidence="1">Uncharacterized protein</fullName>
    </submittedName>
</protein>
<dbReference type="AlphaFoldDB" id="A0A9D4N5X2"/>